<feature type="region of interest" description="Disordered" evidence="1">
    <location>
        <begin position="332"/>
        <end position="354"/>
    </location>
</feature>
<dbReference type="CDD" id="cd22823">
    <property type="entry name" value="Gal_Rha_Lectin"/>
    <property type="match status" value="1"/>
</dbReference>
<proteinExistence type="predicted"/>
<name>A0AAV2IID8_LYMST</name>
<keyword evidence="3" id="KW-0732">Signal</keyword>
<organism evidence="4 5">
    <name type="scientific">Lymnaea stagnalis</name>
    <name type="common">Great pond snail</name>
    <name type="synonym">Helix stagnalis</name>
    <dbReference type="NCBI Taxonomy" id="6523"/>
    <lineage>
        <taxon>Eukaryota</taxon>
        <taxon>Metazoa</taxon>
        <taxon>Spiralia</taxon>
        <taxon>Lophotrochozoa</taxon>
        <taxon>Mollusca</taxon>
        <taxon>Gastropoda</taxon>
        <taxon>Heterobranchia</taxon>
        <taxon>Euthyneura</taxon>
        <taxon>Panpulmonata</taxon>
        <taxon>Hygrophila</taxon>
        <taxon>Lymnaeoidea</taxon>
        <taxon>Lymnaeidae</taxon>
        <taxon>Lymnaea</taxon>
    </lineage>
</organism>
<feature type="compositionally biased region" description="Basic and acidic residues" evidence="1">
    <location>
        <begin position="376"/>
        <end position="386"/>
    </location>
</feature>
<comment type="caution">
    <text evidence="4">The sequence shown here is derived from an EMBL/GenBank/DDBJ whole genome shotgun (WGS) entry which is preliminary data.</text>
</comment>
<dbReference type="AlphaFoldDB" id="A0AAV2IID8"/>
<dbReference type="Proteomes" id="UP001497497">
    <property type="component" value="Unassembled WGS sequence"/>
</dbReference>
<evidence type="ECO:0000313" key="5">
    <source>
        <dbReference type="Proteomes" id="UP001497497"/>
    </source>
</evidence>
<feature type="compositionally biased region" description="Polar residues" evidence="1">
    <location>
        <begin position="409"/>
        <end position="418"/>
    </location>
</feature>
<feature type="chain" id="PRO_5043741002" evidence="3">
    <location>
        <begin position="46"/>
        <end position="440"/>
    </location>
</feature>
<keyword evidence="2" id="KW-0812">Transmembrane</keyword>
<accession>A0AAV2IID8</accession>
<evidence type="ECO:0000256" key="2">
    <source>
        <dbReference type="SAM" id="Phobius"/>
    </source>
</evidence>
<evidence type="ECO:0000313" key="4">
    <source>
        <dbReference type="EMBL" id="CAL1546809.1"/>
    </source>
</evidence>
<protein>
    <submittedName>
        <fullName evidence="4">Uncharacterized protein</fullName>
    </submittedName>
</protein>
<sequence length="440" mass="48154">MRKRQLEIYGKRTMPADEIGWRSQWLMKVAMVTLFIWLTSEAVNADEQIKQCFKGTDSDLPGNVNITCPDGYVINIVDALLGRNKWGTCLTPEGDCWDKTRIFQNCEGLTSCNKTFKTYSPQCGYSTVLLLSYSCVQSMVALVASSTSTTIATTVSNITTEPLSTVQEVLQEGKSRPVAFTVTQKPLVGGSTSDDLRETGIIIGCVLASIVTVIALVVAIVMVIRRLLHKDDPVAAQEAPKNPSCMDSTCIHLDSVPCFKPGSPDELDGQITRSTKKTSSIRTSKRKIKTRMAPVGEESVDGQVLPQSEDLVLQKSAQNDNSLKQLSIEKNNSTHSTNAHQGEFPTISTLDPNRNLGIYQNHDSIRLKMGDVGNNNEEHKLNENTTRKISKPKRSFKDSDKRSPVALQKSASTGNKTSDGLRPTVLDAVAIPNTERGTAC</sequence>
<gene>
    <name evidence="4" type="ORF">GSLYS_00020186001</name>
</gene>
<keyword evidence="2" id="KW-1133">Transmembrane helix</keyword>
<keyword evidence="2" id="KW-0472">Membrane</keyword>
<feature type="compositionally biased region" description="Low complexity" evidence="1">
    <location>
        <begin position="271"/>
        <end position="282"/>
    </location>
</feature>
<reference evidence="4 5" key="1">
    <citation type="submission" date="2024-04" db="EMBL/GenBank/DDBJ databases">
        <authorList>
            <consortium name="Genoscope - CEA"/>
            <person name="William W."/>
        </authorList>
    </citation>
    <scope>NUCLEOTIDE SEQUENCE [LARGE SCALE GENOMIC DNA]</scope>
</reference>
<keyword evidence="5" id="KW-1185">Reference proteome</keyword>
<evidence type="ECO:0000256" key="3">
    <source>
        <dbReference type="SAM" id="SignalP"/>
    </source>
</evidence>
<feature type="region of interest" description="Disordered" evidence="1">
    <location>
        <begin position="371"/>
        <end position="427"/>
    </location>
</feature>
<feature type="signal peptide" evidence="3">
    <location>
        <begin position="1"/>
        <end position="45"/>
    </location>
</feature>
<feature type="transmembrane region" description="Helical" evidence="2">
    <location>
        <begin position="201"/>
        <end position="224"/>
    </location>
</feature>
<dbReference type="EMBL" id="CAXITT010000858">
    <property type="protein sequence ID" value="CAL1546809.1"/>
    <property type="molecule type" value="Genomic_DNA"/>
</dbReference>
<evidence type="ECO:0000256" key="1">
    <source>
        <dbReference type="SAM" id="MobiDB-lite"/>
    </source>
</evidence>
<feature type="compositionally biased region" description="Polar residues" evidence="1">
    <location>
        <begin position="332"/>
        <end position="352"/>
    </location>
</feature>
<feature type="region of interest" description="Disordered" evidence="1">
    <location>
        <begin position="262"/>
        <end position="303"/>
    </location>
</feature>